<reference evidence="2 3" key="1">
    <citation type="submission" date="2019-08" db="EMBL/GenBank/DDBJ databases">
        <title>In-depth cultivation of the pig gut microbiome towards novel bacterial diversity and tailored functional studies.</title>
        <authorList>
            <person name="Wylensek D."/>
            <person name="Hitch T.C.A."/>
            <person name="Clavel T."/>
        </authorList>
    </citation>
    <scope>NUCLEOTIDE SEQUENCE [LARGE SCALE GENOMIC DNA]</scope>
    <source>
        <strain evidence="2 3">68-1-5</strain>
    </source>
</reference>
<keyword evidence="3" id="KW-1185">Reference proteome</keyword>
<evidence type="ECO:0000313" key="2">
    <source>
        <dbReference type="EMBL" id="MSR93965.1"/>
    </source>
</evidence>
<dbReference type="EMBL" id="VULY01000018">
    <property type="protein sequence ID" value="MSR93965.1"/>
    <property type="molecule type" value="Genomic_DNA"/>
</dbReference>
<name>A0A6N7V046_9FIRM</name>
<dbReference type="Pfam" id="PF10387">
    <property type="entry name" value="DUF2442"/>
    <property type="match status" value="1"/>
</dbReference>
<organism evidence="2 3">
    <name type="scientific">Suipraeoptans intestinalis</name>
    <dbReference type="NCBI Taxonomy" id="2606628"/>
    <lineage>
        <taxon>Bacteria</taxon>
        <taxon>Bacillati</taxon>
        <taxon>Bacillota</taxon>
        <taxon>Clostridia</taxon>
        <taxon>Lachnospirales</taxon>
        <taxon>Lachnospiraceae</taxon>
        <taxon>Suipraeoptans</taxon>
    </lineage>
</organism>
<dbReference type="Gene3D" id="3.30.2020.10">
    <property type="entry name" value="NE0471-like N-terminal domain"/>
    <property type="match status" value="1"/>
</dbReference>
<dbReference type="EMBL" id="VULY01000018">
    <property type="protein sequence ID" value="MSR92836.1"/>
    <property type="molecule type" value="Genomic_DNA"/>
</dbReference>
<proteinExistence type="predicted"/>
<gene>
    <name evidence="1" type="ORF">FYJ34_00750</name>
    <name evidence="2" type="ORF">FYJ34_06780</name>
</gene>
<protein>
    <submittedName>
        <fullName evidence="2">DUF2442 domain-containing protein</fullName>
    </submittedName>
</protein>
<accession>A0A6N7V046</accession>
<evidence type="ECO:0000313" key="3">
    <source>
        <dbReference type="Proteomes" id="UP000434409"/>
    </source>
</evidence>
<comment type="caution">
    <text evidence="2">The sequence shown here is derived from an EMBL/GenBank/DDBJ whole genome shotgun (WGS) entry which is preliminary data.</text>
</comment>
<dbReference type="InterPro" id="IPR018841">
    <property type="entry name" value="DUF2442"/>
</dbReference>
<dbReference type="InterPro" id="IPR036782">
    <property type="entry name" value="NE0471-like_N"/>
</dbReference>
<dbReference type="AlphaFoldDB" id="A0A6N7V046"/>
<sequence length="83" mass="9816">MLSYRGKDLRLIGDGVLEVDFTDGEKRRYDMRRLIPRHPIVQRLIDKPELFKKGKLFHNGMTVYWNDDIDVSIMTVYECGEVI</sequence>
<evidence type="ECO:0000313" key="1">
    <source>
        <dbReference type="EMBL" id="MSR92836.1"/>
    </source>
</evidence>
<dbReference type="RefSeq" id="WP_154475363.1">
    <property type="nucleotide sequence ID" value="NZ_VULY01000018.1"/>
</dbReference>
<dbReference type="Proteomes" id="UP000434409">
    <property type="component" value="Unassembled WGS sequence"/>
</dbReference>
<dbReference type="SUPFAM" id="SSF143880">
    <property type="entry name" value="NE0471 N-terminal domain-like"/>
    <property type="match status" value="1"/>
</dbReference>